<keyword evidence="2" id="KW-1185">Reference proteome</keyword>
<accession>A0ABX2F7F6</accession>
<reference evidence="1 2" key="1">
    <citation type="submission" date="2020-01" db="EMBL/GenBank/DDBJ databases">
        <title>Kibdelosporangium persica a novel Actinomycetes from a hot desert in Iran.</title>
        <authorList>
            <person name="Safaei N."/>
            <person name="Zaburannyi N."/>
            <person name="Mueller R."/>
            <person name="Wink J."/>
        </authorList>
    </citation>
    <scope>NUCLEOTIDE SEQUENCE [LARGE SCALE GENOMIC DNA]</scope>
    <source>
        <strain evidence="1 2">4NS15</strain>
    </source>
</reference>
<organism evidence="1 2">
    <name type="scientific">Kibdelosporangium persicum</name>
    <dbReference type="NCBI Taxonomy" id="2698649"/>
    <lineage>
        <taxon>Bacteria</taxon>
        <taxon>Bacillati</taxon>
        <taxon>Actinomycetota</taxon>
        <taxon>Actinomycetes</taxon>
        <taxon>Pseudonocardiales</taxon>
        <taxon>Pseudonocardiaceae</taxon>
        <taxon>Kibdelosporangium</taxon>
    </lineage>
</organism>
<comment type="caution">
    <text evidence="1">The sequence shown here is derived from an EMBL/GenBank/DDBJ whole genome shotgun (WGS) entry which is preliminary data.</text>
</comment>
<evidence type="ECO:0008006" key="3">
    <source>
        <dbReference type="Google" id="ProtNLM"/>
    </source>
</evidence>
<gene>
    <name evidence="1" type="ORF">GC106_41230</name>
</gene>
<dbReference type="EMBL" id="JAAATY010000012">
    <property type="protein sequence ID" value="NRN66890.1"/>
    <property type="molecule type" value="Genomic_DNA"/>
</dbReference>
<dbReference type="Gene3D" id="3.30.559.30">
    <property type="entry name" value="Nonribosomal peptide synthetase, condensation domain"/>
    <property type="match status" value="1"/>
</dbReference>
<sequence>MRVEVGRFTGADWEGPVTWAQHAQWDSIHRQDTSGWYRDCVAVLPVDDTLPEVLARISRAVGRYEGMRTQILPGPVQRLCGTGEYPVEIVEAGARHDFVVDEVSHQLRAADRFERGRQPFDFAVVTRNGTPRSVVMCVSNLAMDASAIGLLVQTGLAPQTDINPRDVLALQDGYRWRSDEAVAFWTAELAKVDAPFTGYRGGGGTLAAGLTSSANAARLARLAKRSTSRAVMLAVVAIALQAVHRGSLCLRLEVSNRHMPRLAEHVGILAQNTPLVVDVDRTRTFGHLVDEMWHGRMRSARHAMWSPVDLSAALDAAGLSQETFSVNDLRECGLRAEPRAPDPGRDYALHDLPGWPYQLGRCSIAFAGDATLLTLAVRVDTAYVPPGHVGRILRAMDSVLRNAAPDIRVAELVDAIEPAAA</sequence>
<dbReference type="SUPFAM" id="SSF52777">
    <property type="entry name" value="CoA-dependent acyltransferases"/>
    <property type="match status" value="1"/>
</dbReference>
<proteinExistence type="predicted"/>
<name>A0ABX2F7F6_9PSEU</name>
<evidence type="ECO:0000313" key="1">
    <source>
        <dbReference type="EMBL" id="NRN66890.1"/>
    </source>
</evidence>
<dbReference type="Proteomes" id="UP000763557">
    <property type="component" value="Unassembled WGS sequence"/>
</dbReference>
<protein>
    <recommendedName>
        <fullName evidence="3">Condensation domain-containing protein</fullName>
    </recommendedName>
</protein>
<evidence type="ECO:0000313" key="2">
    <source>
        <dbReference type="Proteomes" id="UP000763557"/>
    </source>
</evidence>
<dbReference type="RefSeq" id="WP_173133731.1">
    <property type="nucleotide sequence ID" value="NZ_CBCSGW010000001.1"/>
</dbReference>